<dbReference type="AlphaFoldDB" id="A0A3E4QNR9"/>
<sequence length="223" mass="26059">MSTYQDVERDIRQMANYWLLRKFQFLDWTNDVFFSYIDPHNELDELDDDKQVIMSMCFTEWLLFECPLRDGLTPLSLYLNERPMRVSQQALDRLLQVRDTQFFSRFTILKKNAATGVSALKDVRTGRCYDVYDQHLCEVKHWKNGTIAERIGCIDGAWQMVGQVRMYDRAAPNAASADGPGEFHPEDHETRPELEAASYFIRLARDLLSPDGRYQDTLKVRTA</sequence>
<name>A0A3E4QNR9_9ACTN</name>
<organism evidence="1 2">
    <name type="scientific">Collinsella tanakaei</name>
    <dbReference type="NCBI Taxonomy" id="626935"/>
    <lineage>
        <taxon>Bacteria</taxon>
        <taxon>Bacillati</taxon>
        <taxon>Actinomycetota</taxon>
        <taxon>Coriobacteriia</taxon>
        <taxon>Coriobacteriales</taxon>
        <taxon>Coriobacteriaceae</taxon>
        <taxon>Collinsella</taxon>
    </lineage>
</organism>
<evidence type="ECO:0000313" key="2">
    <source>
        <dbReference type="Proteomes" id="UP000260943"/>
    </source>
</evidence>
<proteinExistence type="predicted"/>
<protein>
    <submittedName>
        <fullName evidence="1">Uncharacterized protein</fullName>
    </submittedName>
</protein>
<dbReference type="EMBL" id="QSRJ01000017">
    <property type="protein sequence ID" value="RGL07314.1"/>
    <property type="molecule type" value="Genomic_DNA"/>
</dbReference>
<dbReference type="RefSeq" id="WP_117680349.1">
    <property type="nucleotide sequence ID" value="NZ_QSRJ01000017.1"/>
</dbReference>
<gene>
    <name evidence="1" type="ORF">DXC81_10525</name>
</gene>
<comment type="caution">
    <text evidence="1">The sequence shown here is derived from an EMBL/GenBank/DDBJ whole genome shotgun (WGS) entry which is preliminary data.</text>
</comment>
<accession>A0A3E4QNR9</accession>
<reference evidence="1 2" key="1">
    <citation type="submission" date="2018-08" db="EMBL/GenBank/DDBJ databases">
        <title>A genome reference for cultivated species of the human gut microbiota.</title>
        <authorList>
            <person name="Zou Y."/>
            <person name="Xue W."/>
            <person name="Luo G."/>
        </authorList>
    </citation>
    <scope>NUCLEOTIDE SEQUENCE [LARGE SCALE GENOMIC DNA]</scope>
    <source>
        <strain evidence="1 2">TF08-14</strain>
    </source>
</reference>
<dbReference type="Proteomes" id="UP000260943">
    <property type="component" value="Unassembled WGS sequence"/>
</dbReference>
<evidence type="ECO:0000313" key="1">
    <source>
        <dbReference type="EMBL" id="RGL07314.1"/>
    </source>
</evidence>